<name>A0ABN6MAD7_9BACT</name>
<sequence>MVTYLYWFSVVAVVGALLFGLGVKAERWKVAWSVAGIVLVVAWSAYYFRLQQVFVKRYGGVMTISVPEGQYHLAATWKDDNLWVENYDPKTNTCIFSEYSKGNLLQGRVTIKNCNPWSLQR</sequence>
<evidence type="ECO:0000313" key="3">
    <source>
        <dbReference type="Proteomes" id="UP000830055"/>
    </source>
</evidence>
<dbReference type="EMBL" id="AP025516">
    <property type="protein sequence ID" value="BDD88319.1"/>
    <property type="molecule type" value="Genomic_DNA"/>
</dbReference>
<organism evidence="2 3">
    <name type="scientific">Desulfofustis limnaeus</name>
    <dbReference type="NCBI Taxonomy" id="2740163"/>
    <lineage>
        <taxon>Bacteria</taxon>
        <taxon>Pseudomonadati</taxon>
        <taxon>Thermodesulfobacteriota</taxon>
        <taxon>Desulfobulbia</taxon>
        <taxon>Desulfobulbales</taxon>
        <taxon>Desulfocapsaceae</taxon>
        <taxon>Desulfofustis</taxon>
    </lineage>
</organism>
<dbReference type="RefSeq" id="WP_284151696.1">
    <property type="nucleotide sequence ID" value="NZ_AP025516.1"/>
</dbReference>
<dbReference type="Proteomes" id="UP000830055">
    <property type="component" value="Chromosome"/>
</dbReference>
<feature type="transmembrane region" description="Helical" evidence="1">
    <location>
        <begin position="6"/>
        <end position="23"/>
    </location>
</feature>
<evidence type="ECO:0000313" key="2">
    <source>
        <dbReference type="EMBL" id="BDD88319.1"/>
    </source>
</evidence>
<keyword evidence="1" id="KW-1133">Transmembrane helix</keyword>
<keyword evidence="1" id="KW-0812">Transmembrane</keyword>
<accession>A0ABN6MAD7</accession>
<gene>
    <name evidence="2" type="ORF">DPPLL_26840</name>
</gene>
<keyword evidence="1" id="KW-0472">Membrane</keyword>
<reference evidence="2 3" key="1">
    <citation type="submission" date="2022-01" db="EMBL/GenBank/DDBJ databases">
        <title>Desulfofustis limnae sp. nov., a novel mesophilic sulfate-reducing bacterium isolated from marsh soil.</title>
        <authorList>
            <person name="Watanabe M."/>
            <person name="Takahashi A."/>
            <person name="Kojima H."/>
            <person name="Fukui M."/>
        </authorList>
    </citation>
    <scope>NUCLEOTIDE SEQUENCE [LARGE SCALE GENOMIC DNA]</scope>
    <source>
        <strain evidence="2 3">PPLL</strain>
    </source>
</reference>
<evidence type="ECO:0000256" key="1">
    <source>
        <dbReference type="SAM" id="Phobius"/>
    </source>
</evidence>
<keyword evidence="3" id="KW-1185">Reference proteome</keyword>
<proteinExistence type="predicted"/>
<protein>
    <submittedName>
        <fullName evidence="2">Uncharacterized protein</fullName>
    </submittedName>
</protein>
<feature type="transmembrane region" description="Helical" evidence="1">
    <location>
        <begin position="30"/>
        <end position="48"/>
    </location>
</feature>